<keyword evidence="1" id="KW-0732">Signal</keyword>
<feature type="chain" id="PRO_5032711197" evidence="1">
    <location>
        <begin position="19"/>
        <end position="111"/>
    </location>
</feature>
<dbReference type="RefSeq" id="WP_171627189.1">
    <property type="nucleotide sequence ID" value="NZ_JABBPG010000007.1"/>
</dbReference>
<accession>A0A849VEJ6</accession>
<keyword evidence="3" id="KW-1185">Reference proteome</keyword>
<proteinExistence type="predicted"/>
<gene>
    <name evidence="2" type="ORF">HG263_16540</name>
</gene>
<dbReference type="Proteomes" id="UP000586305">
    <property type="component" value="Unassembled WGS sequence"/>
</dbReference>
<feature type="signal peptide" evidence="1">
    <location>
        <begin position="1"/>
        <end position="18"/>
    </location>
</feature>
<dbReference type="AlphaFoldDB" id="A0A849VEJ6"/>
<name>A0A849VEJ6_9GAMM</name>
<evidence type="ECO:0000256" key="1">
    <source>
        <dbReference type="SAM" id="SignalP"/>
    </source>
</evidence>
<comment type="caution">
    <text evidence="2">The sequence shown here is derived from an EMBL/GenBank/DDBJ whole genome shotgun (WGS) entry which is preliminary data.</text>
</comment>
<organism evidence="2 3">
    <name type="scientific">Pseudoalteromonas caenipelagi</name>
    <dbReference type="NCBI Taxonomy" id="2726988"/>
    <lineage>
        <taxon>Bacteria</taxon>
        <taxon>Pseudomonadati</taxon>
        <taxon>Pseudomonadota</taxon>
        <taxon>Gammaproteobacteria</taxon>
        <taxon>Alteromonadales</taxon>
        <taxon>Pseudoalteromonadaceae</taxon>
        <taxon>Pseudoalteromonas</taxon>
    </lineage>
</organism>
<sequence>MIKLIGFVAIFTSAFAFANNIASSSTEIVALASYNQYGGGDVIFKLKDPIEQCTGYFLSKSDDGFNANVSMIIAAYQAKTKVKVWGIPEQKWAGSSSGYYCKLYVVAYGDF</sequence>
<evidence type="ECO:0000313" key="2">
    <source>
        <dbReference type="EMBL" id="NOU52139.1"/>
    </source>
</evidence>
<dbReference type="EMBL" id="JABBPG010000007">
    <property type="protein sequence ID" value="NOU52139.1"/>
    <property type="molecule type" value="Genomic_DNA"/>
</dbReference>
<protein>
    <submittedName>
        <fullName evidence="2">Uncharacterized protein</fullName>
    </submittedName>
</protein>
<evidence type="ECO:0000313" key="3">
    <source>
        <dbReference type="Proteomes" id="UP000586305"/>
    </source>
</evidence>
<reference evidence="2 3" key="1">
    <citation type="submission" date="2020-04" db="EMBL/GenBank/DDBJ databases">
        <title>Pseudoalteromonas caenipelagi sp. nov., isolated from a tidal flat.</title>
        <authorList>
            <person name="Park S."/>
            <person name="Yoon J.-H."/>
        </authorList>
    </citation>
    <scope>NUCLEOTIDE SEQUENCE [LARGE SCALE GENOMIC DNA]</scope>
    <source>
        <strain evidence="2 3">JBTF-M23</strain>
    </source>
</reference>